<name>A0A914QID1_9BILA</name>
<protein>
    <submittedName>
        <fullName evidence="2">SWIM-type domain-containing protein</fullName>
    </submittedName>
</protein>
<proteinExistence type="predicted"/>
<evidence type="ECO:0000313" key="1">
    <source>
        <dbReference type="Proteomes" id="UP000887578"/>
    </source>
</evidence>
<dbReference type="Proteomes" id="UP000887578">
    <property type="component" value="Unplaced"/>
</dbReference>
<keyword evidence="1" id="KW-1185">Reference proteome</keyword>
<organism evidence="1 2">
    <name type="scientific">Panagrolaimus davidi</name>
    <dbReference type="NCBI Taxonomy" id="227884"/>
    <lineage>
        <taxon>Eukaryota</taxon>
        <taxon>Metazoa</taxon>
        <taxon>Ecdysozoa</taxon>
        <taxon>Nematoda</taxon>
        <taxon>Chromadorea</taxon>
        <taxon>Rhabditida</taxon>
        <taxon>Tylenchina</taxon>
        <taxon>Panagrolaimomorpha</taxon>
        <taxon>Panagrolaimoidea</taxon>
        <taxon>Panagrolaimidae</taxon>
        <taxon>Panagrolaimus</taxon>
    </lineage>
</organism>
<reference evidence="2" key="1">
    <citation type="submission" date="2022-11" db="UniProtKB">
        <authorList>
            <consortium name="WormBaseParasite"/>
        </authorList>
    </citation>
    <scope>IDENTIFICATION</scope>
</reference>
<dbReference type="WBParaSite" id="PDA_v2.g29336.t1">
    <property type="protein sequence ID" value="PDA_v2.g29336.t1"/>
    <property type="gene ID" value="PDA_v2.g29336"/>
</dbReference>
<evidence type="ECO:0000313" key="2">
    <source>
        <dbReference type="WBParaSite" id="PDA_v2.g29336.t1"/>
    </source>
</evidence>
<dbReference type="AlphaFoldDB" id="A0A914QID1"/>
<sequence length="239" mass="26855">MDLLKDTVFKLYNYNNGSNQHYLFEYQNDGSVPSIGDVISFNTLSCKCIGPIIPCSHLTGVVTGIMDSGEGYCGNLKCSFVIEPCAENKTSPLSEITLLQLSFEAVISDSAQDESDSFLIYSNGNIVLQIILNYFEFVATNYQIYLNSSNYNTLEVRTFPSKFLKGLSVMTLPRSVPLVDLQIEISRLHPFTVIDTGLYVSDVVEEMMNQTFSVFSNLEHSLPIYNNASLSINYYSREW</sequence>
<accession>A0A914QID1</accession>